<keyword evidence="5" id="KW-0413">Isomerase</keyword>
<evidence type="ECO:0000313" key="12">
    <source>
        <dbReference type="Proteomes" id="UP000050514"/>
    </source>
</evidence>
<dbReference type="InterPro" id="IPR011528">
    <property type="entry name" value="NERD"/>
</dbReference>
<dbReference type="Gene3D" id="3.40.50.300">
    <property type="entry name" value="P-loop containing nucleotide triphosphate hydrolases"/>
    <property type="match status" value="2"/>
</dbReference>
<evidence type="ECO:0000256" key="5">
    <source>
        <dbReference type="ARBA" id="ARBA00023235"/>
    </source>
</evidence>
<evidence type="ECO:0000256" key="2">
    <source>
        <dbReference type="ARBA" id="ARBA00022801"/>
    </source>
</evidence>
<keyword evidence="2 9" id="KW-0378">Hydrolase</keyword>
<dbReference type="InterPro" id="IPR027417">
    <property type="entry name" value="P-loop_NTPase"/>
</dbReference>
<comment type="catalytic activity">
    <reaction evidence="6">
        <text>Couples ATP hydrolysis with the unwinding of duplex DNA by translocating in the 3'-5' direction.</text>
        <dbReference type="EC" id="5.6.2.4"/>
    </reaction>
</comment>
<dbReference type="InterPro" id="IPR014016">
    <property type="entry name" value="UvrD-like_ATP-bd"/>
</dbReference>
<feature type="domain" description="UvrD-like helicase ATP-binding" evidence="10">
    <location>
        <begin position="249"/>
        <end position="526"/>
    </location>
</feature>
<dbReference type="Proteomes" id="UP000050514">
    <property type="component" value="Unassembled WGS sequence"/>
</dbReference>
<dbReference type="EC" id="5.6.2.4" evidence="7"/>
<dbReference type="GO" id="GO:0016887">
    <property type="term" value="F:ATP hydrolysis activity"/>
    <property type="evidence" value="ECO:0007669"/>
    <property type="project" value="RHEA"/>
</dbReference>
<evidence type="ECO:0000259" key="10">
    <source>
        <dbReference type="PROSITE" id="PS51198"/>
    </source>
</evidence>
<dbReference type="PANTHER" id="PTHR11070">
    <property type="entry name" value="UVRD / RECB / PCRA DNA HELICASE FAMILY MEMBER"/>
    <property type="match status" value="1"/>
</dbReference>
<proteinExistence type="predicted"/>
<dbReference type="OrthoDB" id="7066673at2"/>
<evidence type="ECO:0000256" key="6">
    <source>
        <dbReference type="ARBA" id="ARBA00034617"/>
    </source>
</evidence>
<dbReference type="Pfam" id="PF13361">
    <property type="entry name" value="UvrD_C"/>
    <property type="match status" value="2"/>
</dbReference>
<comment type="catalytic activity">
    <reaction evidence="8">
        <text>ATP + H2O = ADP + phosphate + H(+)</text>
        <dbReference type="Rhea" id="RHEA:13065"/>
        <dbReference type="ChEBI" id="CHEBI:15377"/>
        <dbReference type="ChEBI" id="CHEBI:15378"/>
        <dbReference type="ChEBI" id="CHEBI:30616"/>
        <dbReference type="ChEBI" id="CHEBI:43474"/>
        <dbReference type="ChEBI" id="CHEBI:456216"/>
        <dbReference type="EC" id="5.6.2.4"/>
    </reaction>
</comment>
<evidence type="ECO:0000256" key="9">
    <source>
        <dbReference type="PROSITE-ProRule" id="PRU00560"/>
    </source>
</evidence>
<reference evidence="11 12" key="1">
    <citation type="submission" date="2015-07" db="EMBL/GenBank/DDBJ databases">
        <title>Draft genome of Bellilinea caldifistulae DSM 17877.</title>
        <authorList>
            <person name="Hemp J."/>
            <person name="Ward L.M."/>
            <person name="Pace L.A."/>
            <person name="Fischer W.W."/>
        </authorList>
    </citation>
    <scope>NUCLEOTIDE SEQUENCE [LARGE SCALE GENOMIC DNA]</scope>
    <source>
        <strain evidence="11 12">GOMI-1</strain>
    </source>
</reference>
<dbReference type="EMBL" id="LGHJ01000008">
    <property type="protein sequence ID" value="KPL77723.1"/>
    <property type="molecule type" value="Genomic_DNA"/>
</dbReference>
<evidence type="ECO:0000256" key="8">
    <source>
        <dbReference type="ARBA" id="ARBA00048988"/>
    </source>
</evidence>
<sequence length="687" mass="81050">MAEIIGILRHDATFGEKETLRYLKNNLPKEFTVYVETPIHKSRDLKYPDFTILTNYGVIVLEVKDWVQVRQATPHWVVVLTRNNKEREEKNPVEVARNYAINLSNQLNRRRNGDLPGEAIPWSYAAVLPNLPGSTITQLQKVWGEEFVFGKYHLENSDILLNRLKNLFPAERMRPLTREELDHVRSTIYPILEFTTEDQRVIVLDEQQEKIVAEPIRAEEPQKVQRPGRQEEQARQEALFEQLTQPVETDELPHEGKQLVQNFAIRLVRGFSGSGKTLVMIQRAKFLAAQYPEWKIGVFTYNKALQQMLERAFQGTPIKPLTFDALCRSITRLDDPQMIEFQDWLKENRPSMPFLAEFKPNDLESEVKWIRDMGIEQSDAYLKIERRGIGRDLRLNREQRQKIFEIYRAYQQFLETHQRWDWEEAHRLTLQKLQSGEVKFEPYDAILIDEAQDWAPLWFKVIQTILKPDGFLFLSDDPSQSIYRFFSWREKGIPVVGRTRWLRVPYRNTFEIYQAAYRLIENYEEIQQSLAEEGEPVSPALNPHTMRHGQRPLLRKCRGAMDEFNFITDTIQTLRSRGLRDNQIGILVRFKDDIDKLKSRLKGYEVQISTIHAFKGLELEAVILPFLQRTFNFSENDPQRQSKESQERRLYYMGMTRARNYLYLSYMNDLPAVFQDLHKSGLVDFVN</sequence>
<evidence type="ECO:0000256" key="3">
    <source>
        <dbReference type="ARBA" id="ARBA00022806"/>
    </source>
</evidence>
<comment type="caution">
    <text evidence="11">The sequence shown here is derived from an EMBL/GenBank/DDBJ whole genome shotgun (WGS) entry which is preliminary data.</text>
</comment>
<organism evidence="11 12">
    <name type="scientific">Bellilinea caldifistulae</name>
    <dbReference type="NCBI Taxonomy" id="360411"/>
    <lineage>
        <taxon>Bacteria</taxon>
        <taxon>Bacillati</taxon>
        <taxon>Chloroflexota</taxon>
        <taxon>Anaerolineae</taxon>
        <taxon>Anaerolineales</taxon>
        <taxon>Anaerolineaceae</taxon>
        <taxon>Bellilinea</taxon>
    </lineage>
</organism>
<evidence type="ECO:0000256" key="1">
    <source>
        <dbReference type="ARBA" id="ARBA00022741"/>
    </source>
</evidence>
<dbReference type="GO" id="GO:0000725">
    <property type="term" value="P:recombinational repair"/>
    <property type="evidence" value="ECO:0007669"/>
    <property type="project" value="TreeGrafter"/>
</dbReference>
<dbReference type="GO" id="GO:0005829">
    <property type="term" value="C:cytosol"/>
    <property type="evidence" value="ECO:0007669"/>
    <property type="project" value="TreeGrafter"/>
</dbReference>
<keyword evidence="1 9" id="KW-0547">Nucleotide-binding</keyword>
<dbReference type="AlphaFoldDB" id="A0A0P6X3X8"/>
<dbReference type="PROSITE" id="PS51198">
    <property type="entry name" value="UVRD_HELICASE_ATP_BIND"/>
    <property type="match status" value="1"/>
</dbReference>
<dbReference type="STRING" id="360411.AC812_02420"/>
<protein>
    <recommendedName>
        <fullName evidence="7">DNA 3'-5' helicase</fullName>
        <ecNumber evidence="7">5.6.2.4</ecNumber>
    </recommendedName>
</protein>
<evidence type="ECO:0000256" key="7">
    <source>
        <dbReference type="ARBA" id="ARBA00034808"/>
    </source>
</evidence>
<keyword evidence="12" id="KW-1185">Reference proteome</keyword>
<feature type="binding site" evidence="9">
    <location>
        <begin position="270"/>
        <end position="277"/>
    </location>
    <ligand>
        <name>ATP</name>
        <dbReference type="ChEBI" id="CHEBI:30616"/>
    </ligand>
</feature>
<keyword evidence="3 9" id="KW-0347">Helicase</keyword>
<dbReference type="InterPro" id="IPR000212">
    <property type="entry name" value="DNA_helicase_UvrD/REP"/>
</dbReference>
<dbReference type="SUPFAM" id="SSF52540">
    <property type="entry name" value="P-loop containing nucleoside triphosphate hydrolases"/>
    <property type="match status" value="1"/>
</dbReference>
<evidence type="ECO:0000256" key="4">
    <source>
        <dbReference type="ARBA" id="ARBA00022840"/>
    </source>
</evidence>
<evidence type="ECO:0000313" key="11">
    <source>
        <dbReference type="EMBL" id="KPL77723.1"/>
    </source>
</evidence>
<dbReference type="InterPro" id="IPR014017">
    <property type="entry name" value="DNA_helicase_UvrD-like_C"/>
</dbReference>
<gene>
    <name evidence="11" type="ORF">AC812_02420</name>
</gene>
<dbReference type="PANTHER" id="PTHR11070:SF45">
    <property type="entry name" value="DNA 3'-5' HELICASE"/>
    <property type="match status" value="1"/>
</dbReference>
<name>A0A0P6X3X8_9CHLR</name>
<dbReference type="GO" id="GO:0003677">
    <property type="term" value="F:DNA binding"/>
    <property type="evidence" value="ECO:0007669"/>
    <property type="project" value="InterPro"/>
</dbReference>
<dbReference type="RefSeq" id="WP_061914247.1">
    <property type="nucleotide sequence ID" value="NZ_DF967971.1"/>
</dbReference>
<dbReference type="Pfam" id="PF00580">
    <property type="entry name" value="UvrD-helicase"/>
    <property type="match status" value="1"/>
</dbReference>
<accession>A0A0P6X3X8</accession>
<dbReference type="Pfam" id="PF08378">
    <property type="entry name" value="NERD"/>
    <property type="match status" value="1"/>
</dbReference>
<dbReference type="GO" id="GO:0005524">
    <property type="term" value="F:ATP binding"/>
    <property type="evidence" value="ECO:0007669"/>
    <property type="project" value="UniProtKB-UniRule"/>
</dbReference>
<dbReference type="GO" id="GO:0043138">
    <property type="term" value="F:3'-5' DNA helicase activity"/>
    <property type="evidence" value="ECO:0007669"/>
    <property type="project" value="UniProtKB-EC"/>
</dbReference>
<keyword evidence="4 9" id="KW-0067">ATP-binding</keyword>